<accession>A0A0Z2GBK9</accession>
<evidence type="ECO:0000313" key="3">
    <source>
        <dbReference type="Proteomes" id="UP000249913"/>
    </source>
</evidence>
<dbReference type="Proteomes" id="UP000250286">
    <property type="component" value="Unassembled WGS sequence"/>
</dbReference>
<dbReference type="Proteomes" id="UP000249913">
    <property type="component" value="Unassembled WGS sequence"/>
</dbReference>
<reference evidence="3 4" key="1">
    <citation type="submission" date="2018-06" db="EMBL/GenBank/DDBJ databases">
        <authorList>
            <consortium name="Pathogen Informatics"/>
            <person name="Doyle S."/>
        </authorList>
    </citation>
    <scope>NUCLEOTIDE SEQUENCE [LARGE SCALE GENOMIC DNA]</scope>
    <source>
        <strain evidence="2 4">EOE173</strain>
        <strain evidence="1 3">NCTC7878</strain>
    </source>
</reference>
<dbReference type="AlphaFoldDB" id="A0A0Z2GBK9"/>
<dbReference type="EMBL" id="UAUX01000003">
    <property type="protein sequence ID" value="SPZ97066.1"/>
    <property type="molecule type" value="Genomic_DNA"/>
</dbReference>
<name>A0A0Z2GBK9_STAAU</name>
<evidence type="ECO:0000313" key="2">
    <source>
        <dbReference type="EMBL" id="SRZ66939.1"/>
    </source>
</evidence>
<dbReference type="EMBL" id="UELG01000013">
    <property type="protein sequence ID" value="SRZ66939.1"/>
    <property type="molecule type" value="Genomic_DNA"/>
</dbReference>
<evidence type="ECO:0000313" key="1">
    <source>
        <dbReference type="EMBL" id="SPZ97066.1"/>
    </source>
</evidence>
<sequence>MSKSVYKLDVGKLKKILNRQAQYHLWRMKLKMLIIII</sequence>
<protein>
    <submittedName>
        <fullName evidence="1">Uncharacterized protein</fullName>
    </submittedName>
</protein>
<proteinExistence type="predicted"/>
<evidence type="ECO:0000313" key="4">
    <source>
        <dbReference type="Proteomes" id="UP000250286"/>
    </source>
</evidence>
<organism evidence="1 3">
    <name type="scientific">Staphylococcus aureus</name>
    <dbReference type="NCBI Taxonomy" id="1280"/>
    <lineage>
        <taxon>Bacteria</taxon>
        <taxon>Bacillati</taxon>
        <taxon>Bacillota</taxon>
        <taxon>Bacilli</taxon>
        <taxon>Bacillales</taxon>
        <taxon>Staphylococcaceae</taxon>
        <taxon>Staphylococcus</taxon>
    </lineage>
</organism>
<gene>
    <name evidence="1" type="ORF">NCTC7878_00488</name>
    <name evidence="2" type="ORF">SAMEA1531725_02079</name>
</gene>